<sequence>MMLISVSLNLLFLTLFIRSFSEFKNNKFVLPTYVTVVLIQWYLNQNGMTFYGRWIILLLNLCYIMFMYKGKISKKLIYFIFVYFIFAISELISILLLEIFNVVSAPIDVHSSTYLIVILTTQIISYTIGFTLSKFYHDKNTIKFTYIVLIPIIFLLGIALCYKDYREILQKNQIFLNVFFFLTILIFISFSIQYGFIHNLQIKEELKLEKMENEFNAIKFDMLDRNYKSNFNFMHSLLHEITTLKNRIEKSENQAEYAQSIDAIEKIVLENFNQIYSNNIAMSVVLNEYKSKLENKHIKLSMNLPTDIFSNIKYDEQINLYLCLFDVVCEKIKENSVLSIQGCTTKLQDVIKVVFESQEQCDEFDKLFKEFSYIQTYSFEENGYFNGLIMYKK</sequence>
<feature type="transmembrane region" description="Helical" evidence="1">
    <location>
        <begin position="51"/>
        <end position="69"/>
    </location>
</feature>
<dbReference type="EMBL" id="ABYT01000111">
    <property type="protein sequence ID" value="EEC89288.1"/>
    <property type="molecule type" value="Genomic_DNA"/>
</dbReference>
<comment type="caution">
    <text evidence="2">The sequence shown here is derived from an EMBL/GenBank/DDBJ whole genome shotgun (WGS) entry which is preliminary data.</text>
</comment>
<evidence type="ECO:0008006" key="4">
    <source>
        <dbReference type="Google" id="ProtNLM"/>
    </source>
</evidence>
<feature type="transmembrane region" description="Helical" evidence="1">
    <location>
        <begin position="112"/>
        <end position="132"/>
    </location>
</feature>
<keyword evidence="1" id="KW-1133">Transmembrane helix</keyword>
<evidence type="ECO:0000256" key="1">
    <source>
        <dbReference type="SAM" id="Phobius"/>
    </source>
</evidence>
<feature type="transmembrane region" description="Helical" evidence="1">
    <location>
        <begin position="76"/>
        <end position="100"/>
    </location>
</feature>
<dbReference type="STRING" id="518637.EUBIFOR_02163"/>
<feature type="transmembrane region" description="Helical" evidence="1">
    <location>
        <begin position="174"/>
        <end position="197"/>
    </location>
</feature>
<keyword evidence="3" id="KW-1185">Reference proteome</keyword>
<keyword evidence="1" id="KW-0472">Membrane</keyword>
<evidence type="ECO:0000313" key="3">
    <source>
        <dbReference type="Proteomes" id="UP000004315"/>
    </source>
</evidence>
<dbReference type="Proteomes" id="UP000004315">
    <property type="component" value="Unassembled WGS sequence"/>
</dbReference>
<gene>
    <name evidence="2" type="ORF">EUBIFOR_02163</name>
</gene>
<accession>B7CD84</accession>
<keyword evidence="1" id="KW-0812">Transmembrane</keyword>
<name>B7CD84_9FIRM</name>
<dbReference type="AlphaFoldDB" id="B7CD84"/>
<evidence type="ECO:0000313" key="2">
    <source>
        <dbReference type="EMBL" id="EEC89288.1"/>
    </source>
</evidence>
<protein>
    <recommendedName>
        <fullName evidence="4">Sensor histidine kinase NatK C-terminal domain-containing protein</fullName>
    </recommendedName>
</protein>
<dbReference type="HOGENOM" id="CLU_701648_0_0_9"/>
<proteinExistence type="predicted"/>
<reference evidence="2 3" key="1">
    <citation type="submission" date="2008-11" db="EMBL/GenBank/DDBJ databases">
        <title>Draft genome sequence of Eubacterium biforme (DSM 3989).</title>
        <authorList>
            <person name="Sudarsanam P."/>
            <person name="Ley R."/>
            <person name="Guruge J."/>
            <person name="Turnbaugh P.J."/>
            <person name="Mahowald M."/>
            <person name="Liep D."/>
            <person name="Gordon J."/>
        </authorList>
    </citation>
    <scope>NUCLEOTIDE SEQUENCE [LARGE SCALE GENOMIC DNA]</scope>
    <source>
        <strain evidence="2 3">DSM 3989</strain>
    </source>
</reference>
<dbReference type="eggNOG" id="ENOG5030JD0">
    <property type="taxonomic scope" value="Bacteria"/>
</dbReference>
<feature type="transmembrane region" description="Helical" evidence="1">
    <location>
        <begin position="144"/>
        <end position="162"/>
    </location>
</feature>
<organism evidence="2 3">
    <name type="scientific">Holdemanella biformis DSM 3989</name>
    <dbReference type="NCBI Taxonomy" id="518637"/>
    <lineage>
        <taxon>Bacteria</taxon>
        <taxon>Bacillati</taxon>
        <taxon>Bacillota</taxon>
        <taxon>Erysipelotrichia</taxon>
        <taxon>Erysipelotrichales</taxon>
        <taxon>Erysipelotrichaceae</taxon>
        <taxon>Holdemanella</taxon>
    </lineage>
</organism>